<organism evidence="1 2">
    <name type="scientific">Pleurodeles waltl</name>
    <name type="common">Iberian ribbed newt</name>
    <dbReference type="NCBI Taxonomy" id="8319"/>
    <lineage>
        <taxon>Eukaryota</taxon>
        <taxon>Metazoa</taxon>
        <taxon>Chordata</taxon>
        <taxon>Craniata</taxon>
        <taxon>Vertebrata</taxon>
        <taxon>Euteleostomi</taxon>
        <taxon>Amphibia</taxon>
        <taxon>Batrachia</taxon>
        <taxon>Caudata</taxon>
        <taxon>Salamandroidea</taxon>
        <taxon>Salamandridae</taxon>
        <taxon>Pleurodelinae</taxon>
        <taxon>Pleurodeles</taxon>
    </lineage>
</organism>
<dbReference type="EMBL" id="JANPWB010000008">
    <property type="protein sequence ID" value="KAJ1161514.1"/>
    <property type="molecule type" value="Genomic_DNA"/>
</dbReference>
<accession>A0AAV7SAL5</accession>
<protein>
    <submittedName>
        <fullName evidence="1">Uncharacterized protein</fullName>
    </submittedName>
</protein>
<reference evidence="1" key="1">
    <citation type="journal article" date="2022" name="bioRxiv">
        <title>Sequencing and chromosome-scale assembly of the giantPleurodeles waltlgenome.</title>
        <authorList>
            <person name="Brown T."/>
            <person name="Elewa A."/>
            <person name="Iarovenko S."/>
            <person name="Subramanian E."/>
            <person name="Araus A.J."/>
            <person name="Petzold A."/>
            <person name="Susuki M."/>
            <person name="Suzuki K.-i.T."/>
            <person name="Hayashi T."/>
            <person name="Toyoda A."/>
            <person name="Oliveira C."/>
            <person name="Osipova E."/>
            <person name="Leigh N.D."/>
            <person name="Simon A."/>
            <person name="Yun M.H."/>
        </authorList>
    </citation>
    <scope>NUCLEOTIDE SEQUENCE</scope>
    <source>
        <strain evidence="1">20211129_DDA</strain>
        <tissue evidence="1">Liver</tissue>
    </source>
</reference>
<evidence type="ECO:0000313" key="1">
    <source>
        <dbReference type="EMBL" id="KAJ1161514.1"/>
    </source>
</evidence>
<dbReference type="AlphaFoldDB" id="A0AAV7SAL5"/>
<gene>
    <name evidence="1" type="ORF">NDU88_001999</name>
</gene>
<dbReference type="Proteomes" id="UP001066276">
    <property type="component" value="Chromosome 4_2"/>
</dbReference>
<keyword evidence="2" id="KW-1185">Reference proteome</keyword>
<name>A0AAV7SAL5_PLEWA</name>
<comment type="caution">
    <text evidence="1">The sequence shown here is derived from an EMBL/GenBank/DDBJ whole genome shotgun (WGS) entry which is preliminary data.</text>
</comment>
<sequence length="156" mass="17984">MLDGETREVKNCLPQLKYWVEQDSSCLPAPKAGKNQHTSLLKPLRYFNFTAYMAKTHTEGNKSGCLLAWLIQQEQRETPILELRYPSEALLHTQCDILSAFHTYYSHMYKMHEDDQGNDISALLDHLTIHTIDMSTQNDLDAVELQRMQKGYQGHG</sequence>
<evidence type="ECO:0000313" key="2">
    <source>
        <dbReference type="Proteomes" id="UP001066276"/>
    </source>
</evidence>
<proteinExistence type="predicted"/>